<dbReference type="GO" id="GO:0016747">
    <property type="term" value="F:acyltransferase activity, transferring groups other than amino-acyl groups"/>
    <property type="evidence" value="ECO:0007669"/>
    <property type="project" value="TreeGrafter"/>
</dbReference>
<evidence type="ECO:0000256" key="1">
    <source>
        <dbReference type="SAM" id="MobiDB-lite"/>
    </source>
</evidence>
<dbReference type="Gene3D" id="3.40.50.1110">
    <property type="entry name" value="SGNH hydrolase"/>
    <property type="match status" value="1"/>
</dbReference>
<dbReference type="Proteomes" id="UP000824264">
    <property type="component" value="Unassembled WGS sequence"/>
</dbReference>
<protein>
    <submittedName>
        <fullName evidence="2">DUF459 domain-containing protein</fullName>
    </submittedName>
</protein>
<proteinExistence type="predicted"/>
<dbReference type="Pfam" id="PF04311">
    <property type="entry name" value="DUF459"/>
    <property type="match status" value="1"/>
</dbReference>
<sequence>MKNPFRPGRGTLTSGRACAVYALAFVLMLLLDAERFSGFLDRAGADFAPAAALGGMVREGAEITGLAALSRAETRLVADFAVERVIGAEPAPQDAVADALGDFSRGDGKTPLSSAESLDGAGGQTPASSASSSGAAGLAPQTPPASPSGAGKVPPHAPAAAPEGAATSVPLPDVSVDTREKGNAPTAVEPSRAPTLASPDAVPPSIPETAVPPQSEKHTGKPKVLLVGDSMMMEGFGPVLQRTLRKRPDMEVVREGKYSTGLSREDYFDWPAHLQDLVAKHNPDVIVICMGANDPQDIIDENKKRHHADSESWRAIYRSRAERLLAVATSRGAKVVWAGLPIMGKEPYATRIRRLSDVQEQACGVYHADFVDTVRVLADEQGAYATFKKDEKGRHVRLRYKDMVHVTEDGGAMLTAAVVPAIEKALAASREKASDPAASPAVSASPASPAAGPSSVVGPSETSGMPFTLRSALRSGDVDCYAFLPANRRPEERFPVVYLLHGAFEGADVWNREAGTLLTDLATRHRLVLIAPSCGKTGWYADSPLIKNSRMESFIVRELLPFVEAHFPVLPKRGIMGMSMGGHGAFALALRHPGLFASVSSMSGVLDITRHAGQWKIRDVLGPLASQRPLWESYSARFLLARTQPAAAPAMLITVGQEDAAVVPENRAFRDALRKGGFNYQYRESAGRHDWAYWREEIPLHIAFHAGILQR</sequence>
<dbReference type="AlphaFoldDB" id="A0A9D1R296"/>
<dbReference type="InterPro" id="IPR050583">
    <property type="entry name" value="Mycobacterial_A85_antigen"/>
</dbReference>
<dbReference type="Gene3D" id="3.40.50.1820">
    <property type="entry name" value="alpha/beta hydrolase"/>
    <property type="match status" value="1"/>
</dbReference>
<dbReference type="PANTHER" id="PTHR48098:SF1">
    <property type="entry name" value="DIACYLGLYCEROL ACYLTRANSFERASE_MYCOLYLTRANSFERASE AG85A"/>
    <property type="match status" value="1"/>
</dbReference>
<dbReference type="PANTHER" id="PTHR48098">
    <property type="entry name" value="ENTEROCHELIN ESTERASE-RELATED"/>
    <property type="match status" value="1"/>
</dbReference>
<evidence type="ECO:0000313" key="3">
    <source>
        <dbReference type="Proteomes" id="UP000824264"/>
    </source>
</evidence>
<dbReference type="GO" id="GO:0016788">
    <property type="term" value="F:hydrolase activity, acting on ester bonds"/>
    <property type="evidence" value="ECO:0007669"/>
    <property type="project" value="UniProtKB-ARBA"/>
</dbReference>
<dbReference type="Pfam" id="PF00756">
    <property type="entry name" value="Esterase"/>
    <property type="match status" value="1"/>
</dbReference>
<feature type="region of interest" description="Disordered" evidence="1">
    <location>
        <begin position="437"/>
        <end position="463"/>
    </location>
</feature>
<dbReference type="InterPro" id="IPR036514">
    <property type="entry name" value="SGNH_hydro_sf"/>
</dbReference>
<comment type="caution">
    <text evidence="2">The sequence shown here is derived from an EMBL/GenBank/DDBJ whole genome shotgun (WGS) entry which is preliminary data.</text>
</comment>
<organism evidence="2 3">
    <name type="scientific">Candidatus Bilophila faecipullorum</name>
    <dbReference type="NCBI Taxonomy" id="2838482"/>
    <lineage>
        <taxon>Bacteria</taxon>
        <taxon>Pseudomonadati</taxon>
        <taxon>Thermodesulfobacteriota</taxon>
        <taxon>Desulfovibrionia</taxon>
        <taxon>Desulfovibrionales</taxon>
        <taxon>Desulfovibrionaceae</taxon>
        <taxon>Bilophila</taxon>
    </lineage>
</organism>
<dbReference type="SUPFAM" id="SSF53474">
    <property type="entry name" value="alpha/beta-Hydrolases"/>
    <property type="match status" value="1"/>
</dbReference>
<gene>
    <name evidence="2" type="ORF">H9874_10885</name>
</gene>
<feature type="compositionally biased region" description="Low complexity" evidence="1">
    <location>
        <begin position="437"/>
        <end position="460"/>
    </location>
</feature>
<reference evidence="2" key="2">
    <citation type="submission" date="2021-04" db="EMBL/GenBank/DDBJ databases">
        <authorList>
            <person name="Gilroy R."/>
        </authorList>
    </citation>
    <scope>NUCLEOTIDE SEQUENCE</scope>
    <source>
        <strain evidence="2">ChiSxjej5B17-1746</strain>
    </source>
</reference>
<dbReference type="InterPro" id="IPR029058">
    <property type="entry name" value="AB_hydrolase_fold"/>
</dbReference>
<reference evidence="2" key="1">
    <citation type="journal article" date="2021" name="PeerJ">
        <title>Extensive microbial diversity within the chicken gut microbiome revealed by metagenomics and culture.</title>
        <authorList>
            <person name="Gilroy R."/>
            <person name="Ravi A."/>
            <person name="Getino M."/>
            <person name="Pursley I."/>
            <person name="Horton D.L."/>
            <person name="Alikhan N.F."/>
            <person name="Baker D."/>
            <person name="Gharbi K."/>
            <person name="Hall N."/>
            <person name="Watson M."/>
            <person name="Adriaenssens E.M."/>
            <person name="Foster-Nyarko E."/>
            <person name="Jarju S."/>
            <person name="Secka A."/>
            <person name="Antonio M."/>
            <person name="Oren A."/>
            <person name="Chaudhuri R.R."/>
            <person name="La Ragione R."/>
            <person name="Hildebrand F."/>
            <person name="Pallen M.J."/>
        </authorList>
    </citation>
    <scope>NUCLEOTIDE SEQUENCE</scope>
    <source>
        <strain evidence="2">ChiSxjej5B17-1746</strain>
    </source>
</reference>
<feature type="region of interest" description="Disordered" evidence="1">
    <location>
        <begin position="99"/>
        <end position="221"/>
    </location>
</feature>
<feature type="compositionally biased region" description="Low complexity" evidence="1">
    <location>
        <begin position="124"/>
        <end position="137"/>
    </location>
</feature>
<dbReference type="EMBL" id="DXGI01000405">
    <property type="protein sequence ID" value="HIW79629.1"/>
    <property type="molecule type" value="Genomic_DNA"/>
</dbReference>
<evidence type="ECO:0000313" key="2">
    <source>
        <dbReference type="EMBL" id="HIW79629.1"/>
    </source>
</evidence>
<dbReference type="InterPro" id="IPR000801">
    <property type="entry name" value="Esterase-like"/>
</dbReference>
<feature type="compositionally biased region" description="Low complexity" evidence="1">
    <location>
        <begin position="149"/>
        <end position="166"/>
    </location>
</feature>
<name>A0A9D1R296_9BACT</name>
<dbReference type="SUPFAM" id="SSF52266">
    <property type="entry name" value="SGNH hydrolase"/>
    <property type="match status" value="1"/>
</dbReference>
<accession>A0A9D1R296</accession>
<dbReference type="InterPro" id="IPR007407">
    <property type="entry name" value="DUF459"/>
</dbReference>